<comment type="caution">
    <text evidence="1">The sequence shown here is derived from an EMBL/GenBank/DDBJ whole genome shotgun (WGS) entry which is preliminary data.</text>
</comment>
<dbReference type="InterPro" id="IPR029044">
    <property type="entry name" value="Nucleotide-diphossugar_trans"/>
</dbReference>
<gene>
    <name evidence="1" type="ORF">C8N32_12121</name>
</gene>
<organism evidence="1 2">
    <name type="scientific">Rhodovulum imhoffii</name>
    <dbReference type="NCBI Taxonomy" id="365340"/>
    <lineage>
        <taxon>Bacteria</taxon>
        <taxon>Pseudomonadati</taxon>
        <taxon>Pseudomonadota</taxon>
        <taxon>Alphaproteobacteria</taxon>
        <taxon>Rhodobacterales</taxon>
        <taxon>Paracoccaceae</taxon>
        <taxon>Rhodovulum</taxon>
    </lineage>
</organism>
<dbReference type="EMBL" id="QAAA01000021">
    <property type="protein sequence ID" value="PTN00856.1"/>
    <property type="molecule type" value="Genomic_DNA"/>
</dbReference>
<name>A0A2T5BPA6_9RHOB</name>
<protein>
    <submittedName>
        <fullName evidence="1">Glycosyl transferase family 2</fullName>
    </submittedName>
</protein>
<evidence type="ECO:0000313" key="1">
    <source>
        <dbReference type="EMBL" id="PTN00856.1"/>
    </source>
</evidence>
<keyword evidence="2" id="KW-1185">Reference proteome</keyword>
<dbReference type="AlphaFoldDB" id="A0A2T5BPA6"/>
<reference evidence="1 2" key="1">
    <citation type="submission" date="2018-04" db="EMBL/GenBank/DDBJ databases">
        <title>Genomic Encyclopedia of Archaeal and Bacterial Type Strains, Phase II (KMG-II): from individual species to whole genera.</title>
        <authorList>
            <person name="Goeker M."/>
        </authorList>
    </citation>
    <scope>NUCLEOTIDE SEQUENCE [LARGE SCALE GENOMIC DNA]</scope>
    <source>
        <strain evidence="1 2">DSM 18064</strain>
    </source>
</reference>
<dbReference type="RefSeq" id="WP_107893391.1">
    <property type="nucleotide sequence ID" value="NZ_NHSI01000020.1"/>
</dbReference>
<evidence type="ECO:0000313" key="2">
    <source>
        <dbReference type="Proteomes" id="UP000243859"/>
    </source>
</evidence>
<dbReference type="GO" id="GO:0016740">
    <property type="term" value="F:transferase activity"/>
    <property type="evidence" value="ECO:0007669"/>
    <property type="project" value="UniProtKB-KW"/>
</dbReference>
<dbReference type="Pfam" id="PF13704">
    <property type="entry name" value="Glyco_tranf_2_4"/>
    <property type="match status" value="1"/>
</dbReference>
<sequence length="349" mass="41087">MTKADTRSETSALRATWTAGRMHARRYRLLSRALRKRRQIRPVTDRTAQIRPADILCFSTVRNEATRLPFFLDYHRAQGVRHFLMVDNDSTDETRDYLAGQPDVSLWHTAYSYRLSRFGMDWLTWLQFRHGHGHWCLTLDADELLVYPHHDSRSLQDLTGWLDSRRTRAFGAIMLDLYPKGRLGAQNYRPGQNPLEVLRWFDEGNIFYKYQPNLQNLLVRGGVRRRVFFHSAPERSPTLSKTPLVRWHRRYVYVSSTHSVLPRWLNHVRGDIAGDPTSGVILHTKFLPEIVGKSRIEKRRREHFANSILYNSYYDGLMDDPVLWGPQSCEYEDWQQLERLGLLSRGGWM</sequence>
<dbReference type="SUPFAM" id="SSF53448">
    <property type="entry name" value="Nucleotide-diphospho-sugar transferases"/>
    <property type="match status" value="1"/>
</dbReference>
<dbReference type="OrthoDB" id="3010234at2"/>
<accession>A0A2T5BPA6</accession>
<keyword evidence="1" id="KW-0808">Transferase</keyword>
<dbReference type="Proteomes" id="UP000243859">
    <property type="component" value="Unassembled WGS sequence"/>
</dbReference>
<proteinExistence type="predicted"/>